<gene>
    <name evidence="1" type="ORF">Y1Q_0007412</name>
</gene>
<reference evidence="1 2" key="1">
    <citation type="journal article" date="2012" name="Genome Biol.">
        <title>Sequencing three crocodilian genomes to illuminate the evolution of archosaurs and amniotes.</title>
        <authorList>
            <person name="St John J.A."/>
            <person name="Braun E.L."/>
            <person name="Isberg S.R."/>
            <person name="Miles L.G."/>
            <person name="Chong A.Y."/>
            <person name="Gongora J."/>
            <person name="Dalzell P."/>
            <person name="Moran C."/>
            <person name="Bed'hom B."/>
            <person name="Abzhanov A."/>
            <person name="Burgess S.C."/>
            <person name="Cooksey A.M."/>
            <person name="Castoe T.A."/>
            <person name="Crawford N.G."/>
            <person name="Densmore L.D."/>
            <person name="Drew J.C."/>
            <person name="Edwards S.V."/>
            <person name="Faircloth B.C."/>
            <person name="Fujita M.K."/>
            <person name="Greenwold M.J."/>
            <person name="Hoffmann F.G."/>
            <person name="Howard J.M."/>
            <person name="Iguchi T."/>
            <person name="Janes D.E."/>
            <person name="Khan S.Y."/>
            <person name="Kohno S."/>
            <person name="de Koning A.J."/>
            <person name="Lance S.L."/>
            <person name="McCarthy F.M."/>
            <person name="McCormack J.E."/>
            <person name="Merchant M.E."/>
            <person name="Peterson D.G."/>
            <person name="Pollock D.D."/>
            <person name="Pourmand N."/>
            <person name="Raney B.J."/>
            <person name="Roessler K.A."/>
            <person name="Sanford J.R."/>
            <person name="Sawyer R.H."/>
            <person name="Schmidt C.J."/>
            <person name="Triplett E.W."/>
            <person name="Tuberville T.D."/>
            <person name="Venegas-Anaya M."/>
            <person name="Howard J.T."/>
            <person name="Jarvis E.D."/>
            <person name="Guillette L.J.Jr."/>
            <person name="Glenn T.C."/>
            <person name="Green R.E."/>
            <person name="Ray D.A."/>
        </authorList>
    </citation>
    <scope>NUCLEOTIDE SEQUENCE [LARGE SCALE GENOMIC DNA]</scope>
    <source>
        <strain evidence="1">KSC_2009_1</strain>
    </source>
</reference>
<dbReference type="AlphaFoldDB" id="A0A151P7V9"/>
<name>A0A151P7V9_ALLMI</name>
<keyword evidence="2" id="KW-1185">Reference proteome</keyword>
<evidence type="ECO:0000313" key="2">
    <source>
        <dbReference type="Proteomes" id="UP000050525"/>
    </source>
</evidence>
<proteinExistence type="predicted"/>
<accession>A0A151P7V9</accession>
<sequence>MNKLTSFKNCAKLIQLLQRQATIMKMSTINKNFLSKTVLFEMGCGLMYGAVPLKPVTSQHFLICQVDATVLKVRDGGAEAEGAEDIEHHLYAHSQTTDELLGSEEITKKMLEKHPTSLKNKWHSYKMPVNFQKKVIPANSKKSCCKGDYIHKVKGNTGRAELRAYFLPILRLNDEQNNRKRNMDTVKRNNICFITQ</sequence>
<dbReference type="EMBL" id="AKHW03000635">
    <property type="protein sequence ID" value="KYO45122.1"/>
    <property type="molecule type" value="Genomic_DNA"/>
</dbReference>
<organism evidence="1 2">
    <name type="scientific">Alligator mississippiensis</name>
    <name type="common">American alligator</name>
    <dbReference type="NCBI Taxonomy" id="8496"/>
    <lineage>
        <taxon>Eukaryota</taxon>
        <taxon>Metazoa</taxon>
        <taxon>Chordata</taxon>
        <taxon>Craniata</taxon>
        <taxon>Vertebrata</taxon>
        <taxon>Euteleostomi</taxon>
        <taxon>Archelosauria</taxon>
        <taxon>Archosauria</taxon>
        <taxon>Crocodylia</taxon>
        <taxon>Alligatoridae</taxon>
        <taxon>Alligatorinae</taxon>
        <taxon>Alligator</taxon>
    </lineage>
</organism>
<protein>
    <submittedName>
        <fullName evidence="1">Uncharacterized protein</fullName>
    </submittedName>
</protein>
<comment type="caution">
    <text evidence="1">The sequence shown here is derived from an EMBL/GenBank/DDBJ whole genome shotgun (WGS) entry which is preliminary data.</text>
</comment>
<evidence type="ECO:0000313" key="1">
    <source>
        <dbReference type="EMBL" id="KYO45122.1"/>
    </source>
</evidence>
<dbReference type="Proteomes" id="UP000050525">
    <property type="component" value="Unassembled WGS sequence"/>
</dbReference>